<dbReference type="AlphaFoldDB" id="A0A196SJQ8"/>
<gene>
    <name evidence="3" type="ORF">AV274_0989</name>
</gene>
<comment type="caution">
    <text evidence="3">The sequence shown here is derived from an EMBL/GenBank/DDBJ whole genome shotgun (WGS) entry which is preliminary data.</text>
</comment>
<accession>A0A196SJQ8</accession>
<dbReference type="PANTHER" id="PTHR12661">
    <property type="entry name" value="PETER PAN-RELATED"/>
    <property type="match status" value="1"/>
</dbReference>
<dbReference type="PROSITE" id="PS50833">
    <property type="entry name" value="BRIX"/>
    <property type="match status" value="1"/>
</dbReference>
<dbReference type="OrthoDB" id="10261452at2759"/>
<dbReference type="GO" id="GO:0000027">
    <property type="term" value="P:ribosomal large subunit assembly"/>
    <property type="evidence" value="ECO:0007669"/>
    <property type="project" value="TreeGrafter"/>
</dbReference>
<dbReference type="SMART" id="SM00879">
    <property type="entry name" value="Brix"/>
    <property type="match status" value="1"/>
</dbReference>
<dbReference type="GO" id="GO:0030687">
    <property type="term" value="C:preribosome, large subunit precursor"/>
    <property type="evidence" value="ECO:0007669"/>
    <property type="project" value="TreeGrafter"/>
</dbReference>
<feature type="compositionally biased region" description="Basic residues" evidence="1">
    <location>
        <begin position="373"/>
        <end position="388"/>
    </location>
</feature>
<feature type="region of interest" description="Disordered" evidence="1">
    <location>
        <begin position="320"/>
        <end position="388"/>
    </location>
</feature>
<dbReference type="GO" id="GO:0006364">
    <property type="term" value="P:rRNA processing"/>
    <property type="evidence" value="ECO:0007669"/>
    <property type="project" value="InterPro"/>
</dbReference>
<feature type="region of interest" description="Disordered" evidence="1">
    <location>
        <begin position="1"/>
        <end position="25"/>
    </location>
</feature>
<feature type="compositionally biased region" description="Basic residues" evidence="1">
    <location>
        <begin position="1"/>
        <end position="13"/>
    </location>
</feature>
<feature type="compositionally biased region" description="Low complexity" evidence="1">
    <location>
        <begin position="243"/>
        <end position="255"/>
    </location>
</feature>
<evidence type="ECO:0000313" key="3">
    <source>
        <dbReference type="EMBL" id="OAO17278.1"/>
    </source>
</evidence>
<sequence>MPYRGKKRKKTRTQKPEEEKEKMPQSIVARKGSVGPYVADLVKNIRNIMAPNTAMHLNEKTSNSVKDYVNIAGPYGVTHIILVSKGKMVPRMRIGCFPQGPTLHFRVEEYSLSRDILKIHGKGIDTTTPFFNSPVLVLNNFPEDNKPLKLVTTTFQGMFPAINPETIHLNDCRRVLLLHYDKTSDSIFLRQFSIERSVVGVSEAVSSILKKKAVPNLSNLKDISEFIMSQPAQEEYEFDDDSTVSGASLTSTSTTGGAGKAKQSVKLVELGPRMRLTLMLVETGLFQGDFIFNKQTKDEEKDVMNQRRREKKIEKQEVIEAKKEEEKTAELEKKYKEVLREENRQREKTKREKRERQAQHEKETKEKAAAHKEKAKAKGKVFHKKSDK</sequence>
<feature type="domain" description="Brix" evidence="2">
    <location>
        <begin position="24"/>
        <end position="287"/>
    </location>
</feature>
<protein>
    <submittedName>
        <fullName evidence="3">SWI4 1, Peter Pan-like protein suppressor</fullName>
    </submittedName>
</protein>
<dbReference type="InterPro" id="IPR045112">
    <property type="entry name" value="PPAN-like"/>
</dbReference>
<evidence type="ECO:0000313" key="4">
    <source>
        <dbReference type="Proteomes" id="UP000078348"/>
    </source>
</evidence>
<feature type="compositionally biased region" description="Basic and acidic residues" evidence="1">
    <location>
        <begin position="320"/>
        <end position="372"/>
    </location>
</feature>
<dbReference type="Pfam" id="PF04427">
    <property type="entry name" value="Brix"/>
    <property type="match status" value="1"/>
</dbReference>
<feature type="region of interest" description="Disordered" evidence="1">
    <location>
        <begin position="237"/>
        <end position="262"/>
    </location>
</feature>
<organism evidence="3 4">
    <name type="scientific">Blastocystis sp. subtype 1 (strain ATCC 50177 / NandII)</name>
    <dbReference type="NCBI Taxonomy" id="478820"/>
    <lineage>
        <taxon>Eukaryota</taxon>
        <taxon>Sar</taxon>
        <taxon>Stramenopiles</taxon>
        <taxon>Bigyra</taxon>
        <taxon>Opalozoa</taxon>
        <taxon>Opalinata</taxon>
        <taxon>Blastocystidae</taxon>
        <taxon>Blastocystis</taxon>
    </lineage>
</organism>
<dbReference type="PANTHER" id="PTHR12661:SF5">
    <property type="entry name" value="SUPPRESSOR OF SWI4 1 HOMOLOG"/>
    <property type="match status" value="1"/>
</dbReference>
<name>A0A196SJQ8_BLAHN</name>
<dbReference type="STRING" id="478820.A0A196SJQ8"/>
<keyword evidence="4" id="KW-1185">Reference proteome</keyword>
<reference evidence="3 4" key="1">
    <citation type="submission" date="2016-05" db="EMBL/GenBank/DDBJ databases">
        <title>Nuclear genome of Blastocystis sp. subtype 1 NandII.</title>
        <authorList>
            <person name="Gentekaki E."/>
            <person name="Curtis B."/>
            <person name="Stairs C."/>
            <person name="Eme L."/>
            <person name="Herman E."/>
            <person name="Klimes V."/>
            <person name="Arias M.C."/>
            <person name="Elias M."/>
            <person name="Hilliou F."/>
            <person name="Klute M."/>
            <person name="Malik S.-B."/>
            <person name="Pightling A."/>
            <person name="Rachubinski R."/>
            <person name="Salas D."/>
            <person name="Schlacht A."/>
            <person name="Suga H."/>
            <person name="Archibald J."/>
            <person name="Ball S.G."/>
            <person name="Clark G."/>
            <person name="Dacks J."/>
            <person name="Van Der Giezen M."/>
            <person name="Tsaousis A."/>
            <person name="Roger A."/>
        </authorList>
    </citation>
    <scope>NUCLEOTIDE SEQUENCE [LARGE SCALE GENOMIC DNA]</scope>
    <source>
        <strain evidence="4">ATCC 50177 / NandII</strain>
    </source>
</reference>
<evidence type="ECO:0000259" key="2">
    <source>
        <dbReference type="PROSITE" id="PS50833"/>
    </source>
</evidence>
<dbReference type="Proteomes" id="UP000078348">
    <property type="component" value="Unassembled WGS sequence"/>
</dbReference>
<feature type="compositionally biased region" description="Basic and acidic residues" evidence="1">
    <location>
        <begin position="14"/>
        <end position="23"/>
    </location>
</feature>
<evidence type="ECO:0000256" key="1">
    <source>
        <dbReference type="SAM" id="MobiDB-lite"/>
    </source>
</evidence>
<proteinExistence type="predicted"/>
<dbReference type="InterPro" id="IPR007109">
    <property type="entry name" value="Brix"/>
</dbReference>
<dbReference type="GO" id="GO:0019843">
    <property type="term" value="F:rRNA binding"/>
    <property type="evidence" value="ECO:0007669"/>
    <property type="project" value="InterPro"/>
</dbReference>
<dbReference type="EMBL" id="LXWW01000037">
    <property type="protein sequence ID" value="OAO17278.1"/>
    <property type="molecule type" value="Genomic_DNA"/>
</dbReference>